<dbReference type="EMBL" id="VSRR010007338">
    <property type="protein sequence ID" value="MPC46713.1"/>
    <property type="molecule type" value="Genomic_DNA"/>
</dbReference>
<accession>A0A5B7FNS7</accession>
<proteinExistence type="predicted"/>
<keyword evidence="2" id="KW-1185">Reference proteome</keyword>
<organism evidence="1 2">
    <name type="scientific">Portunus trituberculatus</name>
    <name type="common">Swimming crab</name>
    <name type="synonym">Neptunus trituberculatus</name>
    <dbReference type="NCBI Taxonomy" id="210409"/>
    <lineage>
        <taxon>Eukaryota</taxon>
        <taxon>Metazoa</taxon>
        <taxon>Ecdysozoa</taxon>
        <taxon>Arthropoda</taxon>
        <taxon>Crustacea</taxon>
        <taxon>Multicrustacea</taxon>
        <taxon>Malacostraca</taxon>
        <taxon>Eumalacostraca</taxon>
        <taxon>Eucarida</taxon>
        <taxon>Decapoda</taxon>
        <taxon>Pleocyemata</taxon>
        <taxon>Brachyura</taxon>
        <taxon>Eubrachyura</taxon>
        <taxon>Portunoidea</taxon>
        <taxon>Portunidae</taxon>
        <taxon>Portuninae</taxon>
        <taxon>Portunus</taxon>
    </lineage>
</organism>
<gene>
    <name evidence="1" type="ORF">E2C01_040439</name>
</gene>
<name>A0A5B7FNS7_PORTR</name>
<reference evidence="1 2" key="1">
    <citation type="submission" date="2019-05" db="EMBL/GenBank/DDBJ databases">
        <title>Another draft genome of Portunus trituberculatus and its Hox gene families provides insights of decapod evolution.</title>
        <authorList>
            <person name="Jeong J.-H."/>
            <person name="Song I."/>
            <person name="Kim S."/>
            <person name="Choi T."/>
            <person name="Kim D."/>
            <person name="Ryu S."/>
            <person name="Kim W."/>
        </authorList>
    </citation>
    <scope>NUCLEOTIDE SEQUENCE [LARGE SCALE GENOMIC DNA]</scope>
    <source>
        <tissue evidence="1">Muscle</tissue>
    </source>
</reference>
<evidence type="ECO:0000313" key="2">
    <source>
        <dbReference type="Proteomes" id="UP000324222"/>
    </source>
</evidence>
<protein>
    <submittedName>
        <fullName evidence="1">Uncharacterized protein</fullName>
    </submittedName>
</protein>
<sequence>MARQVDKIAVIGPETSQSQCCKMGKGVFKRPQLMKGASKSVPSASSLDPLFPSGPVTCRWPVPTLCVYPALLFSCTCVRTVWSSGDPVPASLRKELVADILAHCPALLSVLVTRIRPV</sequence>
<dbReference type="AlphaFoldDB" id="A0A5B7FNS7"/>
<dbReference type="Proteomes" id="UP000324222">
    <property type="component" value="Unassembled WGS sequence"/>
</dbReference>
<evidence type="ECO:0000313" key="1">
    <source>
        <dbReference type="EMBL" id="MPC46713.1"/>
    </source>
</evidence>
<comment type="caution">
    <text evidence="1">The sequence shown here is derived from an EMBL/GenBank/DDBJ whole genome shotgun (WGS) entry which is preliminary data.</text>
</comment>